<dbReference type="AlphaFoldDB" id="A0A182XSG4"/>
<organism evidence="1 2">
    <name type="scientific">Anopheles quadriannulatus</name>
    <name type="common">Mosquito</name>
    <dbReference type="NCBI Taxonomy" id="34691"/>
    <lineage>
        <taxon>Eukaryota</taxon>
        <taxon>Metazoa</taxon>
        <taxon>Ecdysozoa</taxon>
        <taxon>Arthropoda</taxon>
        <taxon>Hexapoda</taxon>
        <taxon>Insecta</taxon>
        <taxon>Pterygota</taxon>
        <taxon>Neoptera</taxon>
        <taxon>Endopterygota</taxon>
        <taxon>Diptera</taxon>
        <taxon>Nematocera</taxon>
        <taxon>Culicoidea</taxon>
        <taxon>Culicidae</taxon>
        <taxon>Anophelinae</taxon>
        <taxon>Anopheles</taxon>
    </lineage>
</organism>
<keyword evidence="2" id="KW-1185">Reference proteome</keyword>
<dbReference type="EnsemblMetazoa" id="AQUA014777-RA">
    <property type="protein sequence ID" value="AQUA014777-PA"/>
    <property type="gene ID" value="AQUA014777"/>
</dbReference>
<accession>A0A182XSG4</accession>
<sequence length="17" mass="2033">MCNVHCVNYVHVKRVEC</sequence>
<dbReference type="VEuPathDB" id="VectorBase:AQUA014777"/>
<protein>
    <submittedName>
        <fullName evidence="1">Uncharacterized protein</fullName>
    </submittedName>
</protein>
<proteinExistence type="predicted"/>
<dbReference type="Proteomes" id="UP000076407">
    <property type="component" value="Unassembled WGS sequence"/>
</dbReference>
<evidence type="ECO:0000313" key="2">
    <source>
        <dbReference type="Proteomes" id="UP000076407"/>
    </source>
</evidence>
<name>A0A182XSG4_ANOQN</name>
<evidence type="ECO:0000313" key="1">
    <source>
        <dbReference type="EnsemblMetazoa" id="AQUA014777-PA"/>
    </source>
</evidence>
<reference evidence="1" key="1">
    <citation type="submission" date="2020-05" db="UniProtKB">
        <authorList>
            <consortium name="EnsemblMetazoa"/>
        </authorList>
    </citation>
    <scope>IDENTIFICATION</scope>
    <source>
        <strain evidence="1">SANGQUA</strain>
    </source>
</reference>